<sequence>MIAVDWGSTNLRLYRLDAGGRLRERRRSDRGTLASAGHFASVLAAETVGWDDEHILLCGMVGARGGWHEMPYLDCPAGVHDLARHLQRFHPPGFDGRELWIVPGLRDTASDTVPDVMRGEETQLAALLDALPAGVHQACLPGTHSKWATIRDGRIERIHTAMTGELYAVLRRHSILGALMPEDDSRFDAYAFEAGLRRSAEPGGLPHHLFGVRTTGLSGQFADSALPSYLSGLLIGHELQAALPSADGPRPAQVHLVGSERLLAAYAHALTALDIGVQRHSEDLAARGLQALWRHRSHAAAIAG</sequence>
<dbReference type="Gene3D" id="3.30.420.310">
    <property type="entry name" value="2-keto-3-deoxy-galactonokinase, C-terminal domain"/>
    <property type="match status" value="1"/>
</dbReference>
<dbReference type="InterPro" id="IPR042258">
    <property type="entry name" value="DGOK_N"/>
</dbReference>
<keyword evidence="2" id="KW-1185">Reference proteome</keyword>
<dbReference type="Proteomes" id="UP000319980">
    <property type="component" value="Unassembled WGS sequence"/>
</dbReference>
<reference evidence="1 2" key="1">
    <citation type="journal article" date="2008" name="Int. J. Syst. Evol. Microbiol.">
        <title>Luteimonas marina sp. nov., isolated from seawater.</title>
        <authorList>
            <person name="Baik K.S."/>
            <person name="Park S.C."/>
            <person name="Kim M.S."/>
            <person name="Kim E.M."/>
            <person name="Park C."/>
            <person name="Chun J."/>
            <person name="Seong C.N."/>
        </authorList>
    </citation>
    <scope>NUCLEOTIDE SEQUENCE [LARGE SCALE GENOMIC DNA]</scope>
    <source>
        <strain evidence="1 2">FR1330</strain>
    </source>
</reference>
<dbReference type="OrthoDB" id="256574at2"/>
<dbReference type="GO" id="GO:0008671">
    <property type="term" value="F:2-dehydro-3-deoxygalactonokinase activity"/>
    <property type="evidence" value="ECO:0007669"/>
    <property type="project" value="InterPro"/>
</dbReference>
<keyword evidence="1" id="KW-0808">Transferase</keyword>
<keyword evidence="1" id="KW-0418">Kinase</keyword>
<dbReference type="InterPro" id="IPR042257">
    <property type="entry name" value="DGOK_C"/>
</dbReference>
<accession>A0A5C5U0U5</accession>
<proteinExistence type="predicted"/>
<evidence type="ECO:0000313" key="1">
    <source>
        <dbReference type="EMBL" id="TWT19165.1"/>
    </source>
</evidence>
<dbReference type="RefSeq" id="WP_146388281.1">
    <property type="nucleotide sequence ID" value="NZ_VOHK01000005.1"/>
</dbReference>
<dbReference type="Pfam" id="PF05035">
    <property type="entry name" value="DGOK"/>
    <property type="match status" value="1"/>
</dbReference>
<dbReference type="InterPro" id="IPR007729">
    <property type="entry name" value="DGOK"/>
</dbReference>
<dbReference type="AlphaFoldDB" id="A0A5C5U0U5"/>
<dbReference type="EMBL" id="VOHK01000005">
    <property type="protein sequence ID" value="TWT19165.1"/>
    <property type="molecule type" value="Genomic_DNA"/>
</dbReference>
<name>A0A5C5U0U5_9GAMM</name>
<dbReference type="Gene3D" id="3.30.420.300">
    <property type="entry name" value="2-keto-3-deoxy-galactonokinase, substrate binding domain"/>
    <property type="match status" value="1"/>
</dbReference>
<evidence type="ECO:0000313" key="2">
    <source>
        <dbReference type="Proteomes" id="UP000319980"/>
    </source>
</evidence>
<dbReference type="GO" id="GO:0034194">
    <property type="term" value="P:D-galactonate catabolic process"/>
    <property type="evidence" value="ECO:0007669"/>
    <property type="project" value="InterPro"/>
</dbReference>
<gene>
    <name evidence="1" type="ORF">FQY83_12455</name>
</gene>
<organism evidence="1 2">
    <name type="scientific">Luteimonas marina</name>
    <dbReference type="NCBI Taxonomy" id="488485"/>
    <lineage>
        <taxon>Bacteria</taxon>
        <taxon>Pseudomonadati</taxon>
        <taxon>Pseudomonadota</taxon>
        <taxon>Gammaproteobacteria</taxon>
        <taxon>Lysobacterales</taxon>
        <taxon>Lysobacteraceae</taxon>
        <taxon>Luteimonas</taxon>
    </lineage>
</organism>
<comment type="caution">
    <text evidence="1">The sequence shown here is derived from an EMBL/GenBank/DDBJ whole genome shotgun (WGS) entry which is preliminary data.</text>
</comment>
<protein>
    <submittedName>
        <fullName evidence="1">2-dehydro-3-deoxygalactonokinase</fullName>
    </submittedName>
</protein>